<name>A0A8H6CCT4_9LECA</name>
<proteinExistence type="predicted"/>
<dbReference type="EMBL" id="JACCJB010000015">
    <property type="protein sequence ID" value="KAF6221097.1"/>
    <property type="molecule type" value="Genomic_DNA"/>
</dbReference>
<organism evidence="1 2">
    <name type="scientific">Letharia lupina</name>
    <dbReference type="NCBI Taxonomy" id="560253"/>
    <lineage>
        <taxon>Eukaryota</taxon>
        <taxon>Fungi</taxon>
        <taxon>Dikarya</taxon>
        <taxon>Ascomycota</taxon>
        <taxon>Pezizomycotina</taxon>
        <taxon>Lecanoromycetes</taxon>
        <taxon>OSLEUM clade</taxon>
        <taxon>Lecanoromycetidae</taxon>
        <taxon>Lecanorales</taxon>
        <taxon>Lecanorineae</taxon>
        <taxon>Parmeliaceae</taxon>
        <taxon>Letharia</taxon>
    </lineage>
</organism>
<dbReference type="GeneID" id="59331190"/>
<evidence type="ECO:0000313" key="1">
    <source>
        <dbReference type="EMBL" id="KAF6221097.1"/>
    </source>
</evidence>
<comment type="caution">
    <text evidence="1">The sequence shown here is derived from an EMBL/GenBank/DDBJ whole genome shotgun (WGS) entry which is preliminary data.</text>
</comment>
<dbReference type="PANTHER" id="PTHR42336">
    <property type="entry name" value="THIOREDOXIN DOMAIN-CONTAINING PROTEIN-RELATED"/>
    <property type="match status" value="1"/>
</dbReference>
<sequence>MTFQQEAASWIFPSRLSTSPIPSIAVNAPSTSKLPLPNPNVNPTIITFLRHCGCPFAEKTFLSFRAAASAHPSINFVAVSHSDQSATNRWLEAVGGADHVRIIVDSERELFARWGLGWNRPTESGSRWQTSGSFAVNRNGVLRWGGAAERADLIPDFEEAVKAVEE</sequence>
<protein>
    <recommendedName>
        <fullName evidence="3">Alkyl hydroperoxide reductase subunit C/ Thiol specific antioxidant domain-containing protein</fullName>
    </recommendedName>
</protein>
<dbReference type="RefSeq" id="XP_037150532.1">
    <property type="nucleotide sequence ID" value="XM_037293703.1"/>
</dbReference>
<evidence type="ECO:0008006" key="3">
    <source>
        <dbReference type="Google" id="ProtNLM"/>
    </source>
</evidence>
<keyword evidence="2" id="KW-1185">Reference proteome</keyword>
<dbReference type="Proteomes" id="UP000593566">
    <property type="component" value="Unassembled WGS sequence"/>
</dbReference>
<dbReference type="PANTHER" id="PTHR42336:SF1">
    <property type="entry name" value="ALKYL HYDROPEROXIDE REDUCTASE SUBUNIT C_ THIOL SPECIFIC ANTIOXIDANT DOMAIN-CONTAINING PROTEIN"/>
    <property type="match status" value="1"/>
</dbReference>
<reference evidence="1 2" key="1">
    <citation type="journal article" date="2020" name="Genomics">
        <title>Complete, high-quality genomes from long-read metagenomic sequencing of two wolf lichen thalli reveals enigmatic genome architecture.</title>
        <authorList>
            <person name="McKenzie S.K."/>
            <person name="Walston R.F."/>
            <person name="Allen J.L."/>
        </authorList>
    </citation>
    <scope>NUCLEOTIDE SEQUENCE [LARGE SCALE GENOMIC DNA]</scope>
    <source>
        <strain evidence="1">WasteWater1</strain>
    </source>
</reference>
<dbReference type="Gene3D" id="3.40.30.10">
    <property type="entry name" value="Glutaredoxin"/>
    <property type="match status" value="1"/>
</dbReference>
<evidence type="ECO:0000313" key="2">
    <source>
        <dbReference type="Proteomes" id="UP000593566"/>
    </source>
</evidence>
<dbReference type="InterPro" id="IPR036249">
    <property type="entry name" value="Thioredoxin-like_sf"/>
</dbReference>
<dbReference type="AlphaFoldDB" id="A0A8H6CCT4"/>
<gene>
    <name evidence="1" type="ORF">HO133_002778</name>
</gene>
<accession>A0A8H6CCT4</accession>
<dbReference type="SUPFAM" id="SSF52833">
    <property type="entry name" value="Thioredoxin-like"/>
    <property type="match status" value="1"/>
</dbReference>